<feature type="region of interest" description="Disordered" evidence="1">
    <location>
        <begin position="91"/>
        <end position="115"/>
    </location>
</feature>
<proteinExistence type="predicted"/>
<accession>A0A8J5GSM6</accession>
<protein>
    <submittedName>
        <fullName evidence="2">Uncharacterized protein</fullName>
    </submittedName>
</protein>
<evidence type="ECO:0000313" key="2">
    <source>
        <dbReference type="EMBL" id="KAG6512017.1"/>
    </source>
</evidence>
<dbReference type="EMBL" id="JACMSC010000008">
    <property type="protein sequence ID" value="KAG6512017.1"/>
    <property type="molecule type" value="Genomic_DNA"/>
</dbReference>
<name>A0A8J5GSM6_ZINOF</name>
<dbReference type="AlphaFoldDB" id="A0A8J5GSM6"/>
<feature type="compositionally biased region" description="Basic and acidic residues" evidence="1">
    <location>
        <begin position="91"/>
        <end position="101"/>
    </location>
</feature>
<comment type="caution">
    <text evidence="2">The sequence shown here is derived from an EMBL/GenBank/DDBJ whole genome shotgun (WGS) entry which is preliminary data.</text>
</comment>
<reference evidence="2 3" key="1">
    <citation type="submission" date="2020-08" db="EMBL/GenBank/DDBJ databases">
        <title>Plant Genome Project.</title>
        <authorList>
            <person name="Zhang R.-G."/>
        </authorList>
    </citation>
    <scope>NUCLEOTIDE SEQUENCE [LARGE SCALE GENOMIC DNA]</scope>
    <source>
        <tissue evidence="2">Rhizome</tissue>
    </source>
</reference>
<feature type="region of interest" description="Disordered" evidence="1">
    <location>
        <begin position="33"/>
        <end position="69"/>
    </location>
</feature>
<sequence length="167" mass="18577">MLSSGCKMQNGKQIIDKILRVKNKSRTLRLLRNPHKSPSTCASASADAATALHRSAGDGEEVDPPSDRPNCRRLLFPHFLVRIHVREGIGSEGARRPDRRSPAQQCRGLGRHDNGRSGSEVSLRYFGHAGSGFEYNWPLFPSFEGTCDDWKQRSSCSRLSLVENDSL</sequence>
<gene>
    <name evidence="2" type="ORF">ZIOFF_030108</name>
</gene>
<keyword evidence="3" id="KW-1185">Reference proteome</keyword>
<organism evidence="2 3">
    <name type="scientific">Zingiber officinale</name>
    <name type="common">Ginger</name>
    <name type="synonym">Amomum zingiber</name>
    <dbReference type="NCBI Taxonomy" id="94328"/>
    <lineage>
        <taxon>Eukaryota</taxon>
        <taxon>Viridiplantae</taxon>
        <taxon>Streptophyta</taxon>
        <taxon>Embryophyta</taxon>
        <taxon>Tracheophyta</taxon>
        <taxon>Spermatophyta</taxon>
        <taxon>Magnoliopsida</taxon>
        <taxon>Liliopsida</taxon>
        <taxon>Zingiberales</taxon>
        <taxon>Zingiberaceae</taxon>
        <taxon>Zingiber</taxon>
    </lineage>
</organism>
<evidence type="ECO:0000256" key="1">
    <source>
        <dbReference type="SAM" id="MobiDB-lite"/>
    </source>
</evidence>
<evidence type="ECO:0000313" key="3">
    <source>
        <dbReference type="Proteomes" id="UP000734854"/>
    </source>
</evidence>
<feature type="compositionally biased region" description="Low complexity" evidence="1">
    <location>
        <begin position="37"/>
        <end position="54"/>
    </location>
</feature>
<dbReference type="Proteomes" id="UP000734854">
    <property type="component" value="Unassembled WGS sequence"/>
</dbReference>